<dbReference type="InterPro" id="IPR034891">
    <property type="entry name" value="PB1_NLP"/>
</dbReference>
<keyword evidence="3" id="KW-0238">DNA-binding</keyword>
<comment type="caution">
    <text evidence="9">The sequence shown here is derived from an EMBL/GenBank/DDBJ whole genome shotgun (WGS) entry which is preliminary data.</text>
</comment>
<dbReference type="Gene3D" id="3.10.20.90">
    <property type="entry name" value="Phosphatidylinositol 3-kinase Catalytic Subunit, Chain A, domain 1"/>
    <property type="match status" value="1"/>
</dbReference>
<dbReference type="PROSITE" id="PS51519">
    <property type="entry name" value="RWP_RK"/>
    <property type="match status" value="1"/>
</dbReference>
<dbReference type="InterPro" id="IPR045012">
    <property type="entry name" value="NLP"/>
</dbReference>
<protein>
    <submittedName>
        <fullName evidence="9">Uncharacterized protein</fullName>
    </submittedName>
</protein>
<dbReference type="AlphaFoldDB" id="A0A498JMM3"/>
<dbReference type="EMBL" id="RDQH01000332">
    <property type="protein sequence ID" value="RXH96800.1"/>
    <property type="molecule type" value="Genomic_DNA"/>
</dbReference>
<keyword evidence="5" id="KW-0539">Nucleus</keyword>
<evidence type="ECO:0000259" key="7">
    <source>
        <dbReference type="PROSITE" id="PS51519"/>
    </source>
</evidence>
<dbReference type="GO" id="GO:0003700">
    <property type="term" value="F:DNA-binding transcription factor activity"/>
    <property type="evidence" value="ECO:0007669"/>
    <property type="project" value="InterPro"/>
</dbReference>
<dbReference type="Proteomes" id="UP000290289">
    <property type="component" value="Chromosome 6"/>
</dbReference>
<dbReference type="STRING" id="3750.A0A498JMM3"/>
<dbReference type="PANTHER" id="PTHR32002">
    <property type="entry name" value="PROTEIN NLP8"/>
    <property type="match status" value="1"/>
</dbReference>
<dbReference type="CDD" id="cd06407">
    <property type="entry name" value="PB1_NLP"/>
    <property type="match status" value="1"/>
</dbReference>
<dbReference type="SMART" id="SM00666">
    <property type="entry name" value="PB1"/>
    <property type="match status" value="1"/>
</dbReference>
<keyword evidence="2" id="KW-0805">Transcription regulation</keyword>
<dbReference type="InterPro" id="IPR055081">
    <property type="entry name" value="NLP1-9_GAF"/>
</dbReference>
<evidence type="ECO:0000256" key="6">
    <source>
        <dbReference type="SAM" id="MobiDB-lite"/>
    </source>
</evidence>
<feature type="region of interest" description="Disordered" evidence="6">
    <location>
        <begin position="758"/>
        <end position="811"/>
    </location>
</feature>
<keyword evidence="10" id="KW-1185">Reference proteome</keyword>
<evidence type="ECO:0000256" key="3">
    <source>
        <dbReference type="ARBA" id="ARBA00023125"/>
    </source>
</evidence>
<dbReference type="InterPro" id="IPR053793">
    <property type="entry name" value="PB1-like"/>
</dbReference>
<evidence type="ECO:0000256" key="4">
    <source>
        <dbReference type="ARBA" id="ARBA00023163"/>
    </source>
</evidence>
<dbReference type="Pfam" id="PF02042">
    <property type="entry name" value="RWP-RK"/>
    <property type="match status" value="1"/>
</dbReference>
<dbReference type="InterPro" id="IPR000270">
    <property type="entry name" value="PB1_dom"/>
</dbReference>
<proteinExistence type="predicted"/>
<dbReference type="GO" id="GO:0003677">
    <property type="term" value="F:DNA binding"/>
    <property type="evidence" value="ECO:0007669"/>
    <property type="project" value="UniProtKB-KW"/>
</dbReference>
<organism evidence="9 10">
    <name type="scientific">Malus domestica</name>
    <name type="common">Apple</name>
    <name type="synonym">Pyrus malus</name>
    <dbReference type="NCBI Taxonomy" id="3750"/>
    <lineage>
        <taxon>Eukaryota</taxon>
        <taxon>Viridiplantae</taxon>
        <taxon>Streptophyta</taxon>
        <taxon>Embryophyta</taxon>
        <taxon>Tracheophyta</taxon>
        <taxon>Spermatophyta</taxon>
        <taxon>Magnoliopsida</taxon>
        <taxon>eudicotyledons</taxon>
        <taxon>Gunneridae</taxon>
        <taxon>Pentapetalae</taxon>
        <taxon>rosids</taxon>
        <taxon>fabids</taxon>
        <taxon>Rosales</taxon>
        <taxon>Rosaceae</taxon>
        <taxon>Amygdaloideae</taxon>
        <taxon>Maleae</taxon>
        <taxon>Malus</taxon>
    </lineage>
</organism>
<evidence type="ECO:0000256" key="2">
    <source>
        <dbReference type="ARBA" id="ARBA00023015"/>
    </source>
</evidence>
<comment type="subunit">
    <text evidence="1">Homodimers and heterodimers.</text>
</comment>
<evidence type="ECO:0000313" key="10">
    <source>
        <dbReference type="Proteomes" id="UP000290289"/>
    </source>
</evidence>
<sequence length="1004" mass="112299">MEVRLADIHLSQTLRKAGALCTGVKYNVHDGLHTSVVGTISANSDLKARRSRIEFLPRLMSFGTYRLGDNPESEASAMDDGVLSPATMLGAQPDSATDLDFMDELFLEGCWLETTYGPEFPNQSLPSTAAPLNPSFFWHTLETNGNMAMNTSHNSNQEEMQRPFLKQLVEGPVNPQSPREDMIKDAVAYSGQSVDPTIEGREFSRRWWIGPTGNEGFASSVTERLMRALVNIGEVMRNKDVLVQVWVPVNRGGRRVLTMNELFYLDSSCSRLAKYRDISANYQFATGEDSTEMVMGLPGRVFSGKIPEWTPDVRYFRHDEYPRVGHAQQYNVSGTLALPIFEQGSRTCLGVIEVVTTDQKIKYQSDIDSVCKALEAVDLRSSRNLSTQNVKGCDKPFHAALPEIQEVLRSACETHKLPLAQTWMSCIQQGKDGCRHTDDNYVHCVSTVEHACHVADPCIQSFHEACSEHHLLRGQGIVGRAFMTNQPCFSDDITSFVKTEYPLSHHARMFDLHAAVAIRLRSIDTGSTDFVLEFFLPVECRDPEEQEKMLTSLSLVMQQTCRSLRVVTDKEVEEETNFHVSEVIARSDPGPSNIACFTEVQQNGKDVSMFPNQKPRKVLSVKLSKLRQHQEDSNLKGGVECGQEFSALGEGSFSSVGVSKTREKRRTKAEKDINFEVLRKYFSGSLKDAAKSIGVCSTTLKRICRQHGIKRWPSRTIKKVGHSLQKLQLVIDSVEGASGAFQINSFYTNFPELTSPNLSGTSPFSSSKLSDQPNQTNLSPKGGVLSPQATASKSPPSSCCQSSSSSQSCSSRTQQLPFSCNIAGNDDPVVGDNSRDDVLKRVRSEAGLHAFGQDRAELLPRSQSQKLLCEQQNLQSIPQSLKNNGRVAQEGKVQRVKVAYGDEKTRFRMQSNWRHEDLVQEIAKRFSIQDMSTYDIKYLDDDSEWVLLTCDDDLEECVDVCRSSESRTIKLSLQISRHHLKGCWETLDAQLGFCFIMRMFREGY</sequence>
<evidence type="ECO:0000256" key="1">
    <source>
        <dbReference type="ARBA" id="ARBA00011726"/>
    </source>
</evidence>
<dbReference type="PANTHER" id="PTHR32002:SF44">
    <property type="entry name" value="PROTEIN NLP4"/>
    <property type="match status" value="1"/>
</dbReference>
<accession>A0A498JMM3</accession>
<feature type="compositionally biased region" description="Low complexity" evidence="6">
    <location>
        <begin position="794"/>
        <end position="811"/>
    </location>
</feature>
<name>A0A498JMM3_MALDO</name>
<evidence type="ECO:0000259" key="8">
    <source>
        <dbReference type="PROSITE" id="PS51745"/>
    </source>
</evidence>
<dbReference type="PROSITE" id="PS51745">
    <property type="entry name" value="PB1"/>
    <property type="match status" value="1"/>
</dbReference>
<evidence type="ECO:0000256" key="5">
    <source>
        <dbReference type="ARBA" id="ARBA00023242"/>
    </source>
</evidence>
<feature type="compositionally biased region" description="Polar residues" evidence="6">
    <location>
        <begin position="758"/>
        <end position="779"/>
    </location>
</feature>
<feature type="domain" description="PB1" evidence="8">
    <location>
        <begin position="893"/>
        <end position="976"/>
    </location>
</feature>
<gene>
    <name evidence="9" type="ORF">DVH24_009642</name>
</gene>
<reference evidence="9 10" key="1">
    <citation type="submission" date="2018-10" db="EMBL/GenBank/DDBJ databases">
        <title>A high-quality apple genome assembly.</title>
        <authorList>
            <person name="Hu J."/>
        </authorList>
    </citation>
    <scope>NUCLEOTIDE SEQUENCE [LARGE SCALE GENOMIC DNA]</scope>
    <source>
        <strain evidence="10">cv. HFTH1</strain>
        <tissue evidence="9">Young leaf</tissue>
    </source>
</reference>
<feature type="domain" description="RWP-RK" evidence="7">
    <location>
        <begin position="659"/>
        <end position="740"/>
    </location>
</feature>
<evidence type="ECO:0000313" key="9">
    <source>
        <dbReference type="EMBL" id="RXH96800.1"/>
    </source>
</evidence>
<dbReference type="InterPro" id="IPR003035">
    <property type="entry name" value="RWP-RK_dom"/>
</dbReference>
<dbReference type="Pfam" id="PF22922">
    <property type="entry name" value="GAF_NLP"/>
    <property type="match status" value="2"/>
</dbReference>
<keyword evidence="4" id="KW-0804">Transcription</keyword>
<dbReference type="SUPFAM" id="SSF54277">
    <property type="entry name" value="CAD &amp; PB1 domains"/>
    <property type="match status" value="1"/>
</dbReference>
<dbReference type="Pfam" id="PF00564">
    <property type="entry name" value="PB1"/>
    <property type="match status" value="1"/>
</dbReference>